<keyword evidence="2" id="KW-0732">Signal</keyword>
<protein>
    <recommendedName>
        <fullName evidence="5">Lipoprotein</fullName>
    </recommendedName>
</protein>
<evidence type="ECO:0000256" key="1">
    <source>
        <dbReference type="SAM" id="MobiDB-lite"/>
    </source>
</evidence>
<evidence type="ECO:0000256" key="2">
    <source>
        <dbReference type="SAM" id="SignalP"/>
    </source>
</evidence>
<feature type="chain" id="PRO_5046715100" description="Lipoprotein" evidence="2">
    <location>
        <begin position="22"/>
        <end position="198"/>
    </location>
</feature>
<feature type="signal peptide" evidence="2">
    <location>
        <begin position="1"/>
        <end position="21"/>
    </location>
</feature>
<comment type="caution">
    <text evidence="3">The sequence shown here is derived from an EMBL/GenBank/DDBJ whole genome shotgun (WGS) entry which is preliminary data.</text>
</comment>
<evidence type="ECO:0000313" key="3">
    <source>
        <dbReference type="EMBL" id="MFD1202148.1"/>
    </source>
</evidence>
<keyword evidence="4" id="KW-1185">Reference proteome</keyword>
<organism evidence="3 4">
    <name type="scientific">Leucobacter albus</name>
    <dbReference type="NCBI Taxonomy" id="272210"/>
    <lineage>
        <taxon>Bacteria</taxon>
        <taxon>Bacillati</taxon>
        <taxon>Actinomycetota</taxon>
        <taxon>Actinomycetes</taxon>
        <taxon>Micrococcales</taxon>
        <taxon>Microbacteriaceae</taxon>
        <taxon>Leucobacter</taxon>
    </lineage>
</organism>
<sequence length="198" mass="19445">MSNTTSAKASAIALVCAGALALMGCAPQAGGGAAASPGQGGQGDEAEQSERSAKTDTEPAIGPAPLVEITFELDGVEHTVSGTPDRSFCDAGPSHMFTSTDPLTDAGVSAAKDGGERASVMAWATGEFAVSFQGAGEVVRTEAATGDTVWANDASGDAWVAPADALGGARVSQSDLSGFEVVPASASFVMSCNAEGGA</sequence>
<feature type="compositionally biased region" description="Basic and acidic residues" evidence="1">
    <location>
        <begin position="48"/>
        <end position="57"/>
    </location>
</feature>
<feature type="compositionally biased region" description="Gly residues" evidence="1">
    <location>
        <begin position="29"/>
        <end position="43"/>
    </location>
</feature>
<name>A0ABW3TQ31_9MICO</name>
<dbReference type="EMBL" id="JBHTLY010000004">
    <property type="protein sequence ID" value="MFD1202148.1"/>
    <property type="molecule type" value="Genomic_DNA"/>
</dbReference>
<accession>A0ABW3TQ31</accession>
<evidence type="ECO:0000313" key="4">
    <source>
        <dbReference type="Proteomes" id="UP001597181"/>
    </source>
</evidence>
<proteinExistence type="predicted"/>
<dbReference type="RefSeq" id="WP_343961332.1">
    <property type="nucleotide sequence ID" value="NZ_BAAAKZ010000010.1"/>
</dbReference>
<feature type="region of interest" description="Disordered" evidence="1">
    <location>
        <begin position="29"/>
        <end position="64"/>
    </location>
</feature>
<reference evidence="4" key="1">
    <citation type="journal article" date="2019" name="Int. J. Syst. Evol. Microbiol.">
        <title>The Global Catalogue of Microorganisms (GCM) 10K type strain sequencing project: providing services to taxonomists for standard genome sequencing and annotation.</title>
        <authorList>
            <consortium name="The Broad Institute Genomics Platform"/>
            <consortium name="The Broad Institute Genome Sequencing Center for Infectious Disease"/>
            <person name="Wu L."/>
            <person name="Ma J."/>
        </authorList>
    </citation>
    <scope>NUCLEOTIDE SEQUENCE [LARGE SCALE GENOMIC DNA]</scope>
    <source>
        <strain evidence="4">CCUG 50213</strain>
    </source>
</reference>
<dbReference type="Proteomes" id="UP001597181">
    <property type="component" value="Unassembled WGS sequence"/>
</dbReference>
<evidence type="ECO:0008006" key="5">
    <source>
        <dbReference type="Google" id="ProtNLM"/>
    </source>
</evidence>
<gene>
    <name evidence="3" type="ORF">ACFQ3U_09630</name>
</gene>